<evidence type="ECO:0000313" key="4">
    <source>
        <dbReference type="Proteomes" id="UP000000323"/>
    </source>
</evidence>
<accession>D1CIG7</accession>
<organism evidence="3 4">
    <name type="scientific">Thermobaculum terrenum (strain ATCC BAA-798 / CCMEE 7001 / YNP1)</name>
    <dbReference type="NCBI Taxonomy" id="525904"/>
    <lineage>
        <taxon>Bacteria</taxon>
        <taxon>Bacillati</taxon>
        <taxon>Chloroflexota</taxon>
        <taxon>Chloroflexia</taxon>
        <taxon>Candidatus Thermobaculales</taxon>
        <taxon>Candidatus Thermobaculaceae</taxon>
        <taxon>Thermobaculum</taxon>
    </lineage>
</organism>
<dbReference type="HOGENOM" id="CLU_1748817_0_0_0"/>
<proteinExistence type="predicted"/>
<protein>
    <recommendedName>
        <fullName evidence="5">MmpS family membrane protein</fullName>
    </recommendedName>
</protein>
<dbReference type="EMBL" id="CP001826">
    <property type="protein sequence ID" value="ACZ43538.1"/>
    <property type="molecule type" value="Genomic_DNA"/>
</dbReference>
<dbReference type="InterPro" id="IPR038468">
    <property type="entry name" value="MmpS_C"/>
</dbReference>
<gene>
    <name evidence="3" type="ordered locus">Tter_2650</name>
</gene>
<name>D1CIG7_THET1</name>
<evidence type="ECO:0000256" key="2">
    <source>
        <dbReference type="SAM" id="SignalP"/>
    </source>
</evidence>
<dbReference type="AlphaFoldDB" id="D1CIG7"/>
<keyword evidence="4" id="KW-1185">Reference proteome</keyword>
<dbReference type="Proteomes" id="UP000000323">
    <property type="component" value="Chromosome 2"/>
</dbReference>
<dbReference type="RefSeq" id="WP_012876569.1">
    <property type="nucleotide sequence ID" value="NC_013526.1"/>
</dbReference>
<dbReference type="Gene3D" id="2.60.40.2880">
    <property type="entry name" value="MmpS1-5, C-terminal soluble domain"/>
    <property type="match status" value="1"/>
</dbReference>
<feature type="region of interest" description="Disordered" evidence="1">
    <location>
        <begin position="29"/>
        <end position="53"/>
    </location>
</feature>
<evidence type="ECO:0008006" key="5">
    <source>
        <dbReference type="Google" id="ProtNLM"/>
    </source>
</evidence>
<evidence type="ECO:0000313" key="3">
    <source>
        <dbReference type="EMBL" id="ACZ43538.1"/>
    </source>
</evidence>
<sequence length="149" mass="15674">MKKIVSALAILLVLLCMVVVGISALATGGTGGNDGTKETNTNGDSNPLVDVPSDKHTVKYVAKSNKPASVLYTNPTGGDSEEDFTDSWTKEITIDANDTDNMLSLSVTSMANGRATVSCELWVDGKKVDSKTSTGKDFVQAVCVEPFLP</sequence>
<keyword evidence="2" id="KW-0732">Signal</keyword>
<reference evidence="4" key="1">
    <citation type="journal article" date="2010" name="Stand. Genomic Sci.">
        <title>Complete genome sequence of 'Thermobaculum terrenum' type strain (YNP1).</title>
        <authorList>
            <person name="Kiss H."/>
            <person name="Cleland D."/>
            <person name="Lapidus A."/>
            <person name="Lucas S."/>
            <person name="Glavina Del Rio T."/>
            <person name="Nolan M."/>
            <person name="Tice H."/>
            <person name="Han C."/>
            <person name="Goodwin L."/>
            <person name="Pitluck S."/>
            <person name="Liolios K."/>
            <person name="Ivanova N."/>
            <person name="Mavromatis K."/>
            <person name="Ovchinnikova G."/>
            <person name="Pati A."/>
            <person name="Chen A."/>
            <person name="Palaniappan K."/>
            <person name="Land M."/>
            <person name="Hauser L."/>
            <person name="Chang Y."/>
            <person name="Jeffries C."/>
            <person name="Lu M."/>
            <person name="Brettin T."/>
            <person name="Detter J."/>
            <person name="Goker M."/>
            <person name="Tindall B."/>
            <person name="Beck B."/>
            <person name="McDermott T."/>
            <person name="Woyke T."/>
            <person name="Bristow J."/>
            <person name="Eisen J."/>
            <person name="Markowitz V."/>
            <person name="Hugenholtz P."/>
            <person name="Kyrpides N."/>
            <person name="Klenk H."/>
            <person name="Cheng J."/>
        </authorList>
    </citation>
    <scope>NUCLEOTIDE SEQUENCE [LARGE SCALE GENOMIC DNA]</scope>
    <source>
        <strain evidence="4">ATCC BAA-798 / YNP1</strain>
    </source>
</reference>
<feature type="chain" id="PRO_5003022052" description="MmpS family membrane protein" evidence="2">
    <location>
        <begin position="27"/>
        <end position="149"/>
    </location>
</feature>
<evidence type="ECO:0000256" key="1">
    <source>
        <dbReference type="SAM" id="MobiDB-lite"/>
    </source>
</evidence>
<dbReference type="KEGG" id="ttr:Tter_2650"/>
<feature type="signal peptide" evidence="2">
    <location>
        <begin position="1"/>
        <end position="26"/>
    </location>
</feature>